<reference evidence="2" key="1">
    <citation type="submission" date="2023-06" db="EMBL/GenBank/DDBJ databases">
        <authorList>
            <person name="Delattre M."/>
        </authorList>
    </citation>
    <scope>NUCLEOTIDE SEQUENCE</scope>
    <source>
        <strain evidence="2">AF72</strain>
    </source>
</reference>
<accession>A0AA36CAP3</accession>
<evidence type="ECO:0000256" key="1">
    <source>
        <dbReference type="SAM" id="SignalP"/>
    </source>
</evidence>
<dbReference type="Proteomes" id="UP001177023">
    <property type="component" value="Unassembled WGS sequence"/>
</dbReference>
<proteinExistence type="predicted"/>
<protein>
    <submittedName>
        <fullName evidence="2">Uncharacterized protein</fullName>
    </submittedName>
</protein>
<name>A0AA36CAP3_9BILA</name>
<dbReference type="AlphaFoldDB" id="A0AA36CAP3"/>
<dbReference type="EMBL" id="CATQJA010001057">
    <property type="protein sequence ID" value="CAJ0565518.1"/>
    <property type="molecule type" value="Genomic_DNA"/>
</dbReference>
<evidence type="ECO:0000313" key="3">
    <source>
        <dbReference type="Proteomes" id="UP001177023"/>
    </source>
</evidence>
<organism evidence="2 3">
    <name type="scientific">Mesorhabditis spiculigera</name>
    <dbReference type="NCBI Taxonomy" id="96644"/>
    <lineage>
        <taxon>Eukaryota</taxon>
        <taxon>Metazoa</taxon>
        <taxon>Ecdysozoa</taxon>
        <taxon>Nematoda</taxon>
        <taxon>Chromadorea</taxon>
        <taxon>Rhabditida</taxon>
        <taxon>Rhabditina</taxon>
        <taxon>Rhabditomorpha</taxon>
        <taxon>Rhabditoidea</taxon>
        <taxon>Rhabditidae</taxon>
        <taxon>Mesorhabditinae</taxon>
        <taxon>Mesorhabditis</taxon>
    </lineage>
</organism>
<sequence length="151" mass="16578">MWIELAVVFAAFGLSSASANCACSGNFTAYKPTYSITAAEDPTQMYDHFAPCYPDGGVCYSIINPSVQGYGVGWIIIDNFIVPDGYNFTVTITDGSVTKFVLTKDNIKLYRGLLANWTSTNGYITIFQDYGQNAGNSKVDFTFDAHPMKNR</sequence>
<feature type="signal peptide" evidence="1">
    <location>
        <begin position="1"/>
        <end position="17"/>
    </location>
</feature>
<comment type="caution">
    <text evidence="2">The sequence shown here is derived from an EMBL/GenBank/DDBJ whole genome shotgun (WGS) entry which is preliminary data.</text>
</comment>
<feature type="non-terminal residue" evidence="2">
    <location>
        <position position="1"/>
    </location>
</feature>
<evidence type="ECO:0000313" key="2">
    <source>
        <dbReference type="EMBL" id="CAJ0565518.1"/>
    </source>
</evidence>
<gene>
    <name evidence="2" type="ORF">MSPICULIGERA_LOCUS4155</name>
</gene>
<keyword evidence="1" id="KW-0732">Signal</keyword>
<keyword evidence="3" id="KW-1185">Reference proteome</keyword>
<feature type="chain" id="PRO_5041420131" evidence="1">
    <location>
        <begin position="18"/>
        <end position="151"/>
    </location>
</feature>